<dbReference type="InterPro" id="IPR000261">
    <property type="entry name" value="EH_dom"/>
</dbReference>
<dbReference type="InterPro" id="IPR018247">
    <property type="entry name" value="EF_Hand_1_Ca_BS"/>
</dbReference>
<dbReference type="Gene3D" id="1.10.238.10">
    <property type="entry name" value="EF-hand"/>
    <property type="match status" value="2"/>
</dbReference>
<evidence type="ECO:0000259" key="4">
    <source>
        <dbReference type="PROSITE" id="PS50031"/>
    </source>
</evidence>
<comment type="caution">
    <text evidence="6">The sequence shown here is derived from an EMBL/GenBank/DDBJ whole genome shotgun (WGS) entry which is preliminary data.</text>
</comment>
<dbReference type="STRING" id="29655.A0A0K9NMS1"/>
<dbReference type="PROSITE" id="PS50222">
    <property type="entry name" value="EF_HAND_2"/>
    <property type="match status" value="2"/>
</dbReference>
<evidence type="ECO:0000256" key="1">
    <source>
        <dbReference type="ARBA" id="ARBA00022837"/>
    </source>
</evidence>
<protein>
    <submittedName>
        <fullName evidence="6">Actin cytoskeleton-regulatory complex protein pan1</fullName>
    </submittedName>
</protein>
<gene>
    <name evidence="6" type="ORF">ZOSMA_818G00030</name>
</gene>
<sequence length="654" mass="70428">MEQFESYFQRADLDRDGKISGLEAVAFFQGSNLPKPILAQIWMHSDRKNTGFLGRAEFFNALRLVTVAQSGRELSKEIVKAALEGPAAAKIPPPRIHSVPTSAPSMNPTSNARPLMNSSLPSPTPMTSNLTPPSQSVGLQGIQIFQNSGMNHKASSDVMRSFHVAPASSLPMQSISQGFLVGGNGGTVNGPHPTTSNLSNLSTDLLGGKTGDASSVSVPGRNVTTVANLGFGVVPTSSVTTTISSKVMPQGTSSITTSLPPKAALSSSLQLAGNDSKTSVNSGNDFNFDPVFGGDGFSVNHTKQDVPPPILSVSGNSSTSTTTLITPGYQSSKIVQVDSLASTSMASSSASQFPPSQSFVKPNQQSTITNISGSVSSVQAAIPGSSVVQSHWPKITHSAVQKYTKVFVAVDKDKDGKISGEQARNLFMSWKLPREILKQVWDLSDQDSDNMLSLKEFCIALYLMERFREGRSLPTMLPNSLLYDDALLQVTGQPSSARQGGLVWQPSSGFSLQGKPQSQPVMPAARLDPQQHQHVRKPLHFDDEVQPVQKKATVPILEKHLVNQLSNEEQSALSSKLKDATEADKKVQELEKEIMDSKEKIGFYNTKMQELVLYKSRCDNRLNETTDRASGEKHEHWVSTSLGLSMPINAPILE</sequence>
<feature type="domain" description="EF-hand" evidence="5">
    <location>
        <begin position="432"/>
        <end position="467"/>
    </location>
</feature>
<reference evidence="7" key="1">
    <citation type="journal article" date="2016" name="Nature">
        <title>The genome of the seagrass Zostera marina reveals angiosperm adaptation to the sea.</title>
        <authorList>
            <person name="Olsen J.L."/>
            <person name="Rouze P."/>
            <person name="Verhelst B."/>
            <person name="Lin Y.-C."/>
            <person name="Bayer T."/>
            <person name="Collen J."/>
            <person name="Dattolo E."/>
            <person name="De Paoli E."/>
            <person name="Dittami S."/>
            <person name="Maumus F."/>
            <person name="Michel G."/>
            <person name="Kersting A."/>
            <person name="Lauritano C."/>
            <person name="Lohaus R."/>
            <person name="Toepel M."/>
            <person name="Tonon T."/>
            <person name="Vanneste K."/>
            <person name="Amirebrahimi M."/>
            <person name="Brakel J."/>
            <person name="Bostroem C."/>
            <person name="Chovatia M."/>
            <person name="Grimwood J."/>
            <person name="Jenkins J.W."/>
            <person name="Jueterbock A."/>
            <person name="Mraz A."/>
            <person name="Stam W.T."/>
            <person name="Tice H."/>
            <person name="Bornberg-Bauer E."/>
            <person name="Green P.J."/>
            <person name="Pearson G.A."/>
            <person name="Procaccini G."/>
            <person name="Duarte C.M."/>
            <person name="Schmutz J."/>
            <person name="Reusch T.B.H."/>
            <person name="Van de Peer Y."/>
        </authorList>
    </citation>
    <scope>NUCLEOTIDE SEQUENCE [LARGE SCALE GENOMIC DNA]</scope>
    <source>
        <strain evidence="7">cv. Finnish</strain>
    </source>
</reference>
<dbReference type="PANTHER" id="PTHR11216">
    <property type="entry name" value="EH DOMAIN"/>
    <property type="match status" value="1"/>
</dbReference>
<feature type="domain" description="EH" evidence="4">
    <location>
        <begin position="399"/>
        <end position="482"/>
    </location>
</feature>
<dbReference type="PROSITE" id="PS00018">
    <property type="entry name" value="EF_HAND_1"/>
    <property type="match status" value="1"/>
</dbReference>
<dbReference type="SMART" id="SM00027">
    <property type="entry name" value="EH"/>
    <property type="match status" value="2"/>
</dbReference>
<dbReference type="Pfam" id="PF12763">
    <property type="entry name" value="EH"/>
    <property type="match status" value="2"/>
</dbReference>
<dbReference type="GO" id="GO:0005509">
    <property type="term" value="F:calcium ion binding"/>
    <property type="evidence" value="ECO:0007669"/>
    <property type="project" value="InterPro"/>
</dbReference>
<dbReference type="InterPro" id="IPR002048">
    <property type="entry name" value="EF_hand_dom"/>
</dbReference>
<dbReference type="InterPro" id="IPR011992">
    <property type="entry name" value="EF-hand-dom_pair"/>
</dbReference>
<dbReference type="EMBL" id="LFYR01002013">
    <property type="protein sequence ID" value="KMZ57908.1"/>
    <property type="molecule type" value="Genomic_DNA"/>
</dbReference>
<organism evidence="6 7">
    <name type="scientific">Zostera marina</name>
    <name type="common">Eelgrass</name>
    <dbReference type="NCBI Taxonomy" id="29655"/>
    <lineage>
        <taxon>Eukaryota</taxon>
        <taxon>Viridiplantae</taxon>
        <taxon>Streptophyta</taxon>
        <taxon>Embryophyta</taxon>
        <taxon>Tracheophyta</taxon>
        <taxon>Spermatophyta</taxon>
        <taxon>Magnoliopsida</taxon>
        <taxon>Liliopsida</taxon>
        <taxon>Zosteraceae</taxon>
        <taxon>Zostera</taxon>
    </lineage>
</organism>
<feature type="domain" description="EF-hand" evidence="5">
    <location>
        <begin position="1"/>
        <end position="34"/>
    </location>
</feature>
<feature type="non-terminal residue" evidence="6">
    <location>
        <position position="654"/>
    </location>
</feature>
<accession>A0A0K9NMS1</accession>
<dbReference type="CDD" id="cd00052">
    <property type="entry name" value="EH"/>
    <property type="match status" value="2"/>
</dbReference>
<keyword evidence="1" id="KW-0106">Calcium</keyword>
<evidence type="ECO:0000313" key="6">
    <source>
        <dbReference type="EMBL" id="KMZ57908.1"/>
    </source>
</evidence>
<name>A0A0K9NMS1_ZOSMR</name>
<dbReference type="AlphaFoldDB" id="A0A0K9NMS1"/>
<evidence type="ECO:0000256" key="2">
    <source>
        <dbReference type="SAM" id="Coils"/>
    </source>
</evidence>
<feature type="region of interest" description="Disordered" evidence="3">
    <location>
        <begin position="92"/>
        <end position="111"/>
    </location>
</feature>
<dbReference type="PANTHER" id="PTHR11216:SF161">
    <property type="entry name" value="CALCIUM-BINDING EF HAND FAMILY PROTEIN"/>
    <property type="match status" value="1"/>
</dbReference>
<dbReference type="SUPFAM" id="SSF47473">
    <property type="entry name" value="EF-hand"/>
    <property type="match status" value="2"/>
</dbReference>
<feature type="compositionally biased region" description="Polar residues" evidence="3">
    <location>
        <begin position="99"/>
        <end position="111"/>
    </location>
</feature>
<dbReference type="Proteomes" id="UP000036987">
    <property type="component" value="Unassembled WGS sequence"/>
</dbReference>
<feature type="coiled-coil region" evidence="2">
    <location>
        <begin position="573"/>
        <end position="607"/>
    </location>
</feature>
<feature type="domain" description="EH" evidence="4">
    <location>
        <begin position="1"/>
        <end position="105"/>
    </location>
</feature>
<evidence type="ECO:0000313" key="7">
    <source>
        <dbReference type="Proteomes" id="UP000036987"/>
    </source>
</evidence>
<dbReference type="OrthoDB" id="524326at2759"/>
<keyword evidence="7" id="KW-1185">Reference proteome</keyword>
<dbReference type="SMART" id="SM00054">
    <property type="entry name" value="EFh"/>
    <property type="match status" value="4"/>
</dbReference>
<keyword evidence="2" id="KW-0175">Coiled coil</keyword>
<dbReference type="PROSITE" id="PS50031">
    <property type="entry name" value="EH"/>
    <property type="match status" value="2"/>
</dbReference>
<dbReference type="OMA" id="WACAIFE"/>
<evidence type="ECO:0000256" key="3">
    <source>
        <dbReference type="SAM" id="MobiDB-lite"/>
    </source>
</evidence>
<proteinExistence type="predicted"/>
<evidence type="ECO:0000259" key="5">
    <source>
        <dbReference type="PROSITE" id="PS50222"/>
    </source>
</evidence>